<keyword evidence="3" id="KW-1185">Reference proteome</keyword>
<comment type="caution">
    <text evidence="2">The sequence shown here is derived from an EMBL/GenBank/DDBJ whole genome shotgun (WGS) entry which is preliminary data.</text>
</comment>
<dbReference type="EMBL" id="JARBHB010000004">
    <property type="protein sequence ID" value="KAJ8887821.1"/>
    <property type="molecule type" value="Genomic_DNA"/>
</dbReference>
<sequence length="61" mass="6801">MNSNAFHFNLAEFHISNPHYLQAKVTAEKGTVTHLSLRSGGCTSTNIDEPTNENMNTCNYK</sequence>
<evidence type="ECO:0000256" key="1">
    <source>
        <dbReference type="SAM" id="MobiDB-lite"/>
    </source>
</evidence>
<proteinExistence type="predicted"/>
<organism evidence="2 3">
    <name type="scientific">Dryococelus australis</name>
    <dbReference type="NCBI Taxonomy" id="614101"/>
    <lineage>
        <taxon>Eukaryota</taxon>
        <taxon>Metazoa</taxon>
        <taxon>Ecdysozoa</taxon>
        <taxon>Arthropoda</taxon>
        <taxon>Hexapoda</taxon>
        <taxon>Insecta</taxon>
        <taxon>Pterygota</taxon>
        <taxon>Neoptera</taxon>
        <taxon>Polyneoptera</taxon>
        <taxon>Phasmatodea</taxon>
        <taxon>Verophasmatodea</taxon>
        <taxon>Anareolatae</taxon>
        <taxon>Phasmatidae</taxon>
        <taxon>Eurycanthinae</taxon>
        <taxon>Dryococelus</taxon>
    </lineage>
</organism>
<accession>A0ABQ9HTW0</accession>
<feature type="region of interest" description="Disordered" evidence="1">
    <location>
        <begin position="42"/>
        <end position="61"/>
    </location>
</feature>
<reference evidence="2 3" key="1">
    <citation type="submission" date="2023-02" db="EMBL/GenBank/DDBJ databases">
        <title>LHISI_Scaffold_Assembly.</title>
        <authorList>
            <person name="Stuart O.P."/>
            <person name="Cleave R."/>
            <person name="Magrath M.J.L."/>
            <person name="Mikheyev A.S."/>
        </authorList>
    </citation>
    <scope>NUCLEOTIDE SEQUENCE [LARGE SCALE GENOMIC DNA]</scope>
    <source>
        <strain evidence="2">Daus_M_001</strain>
        <tissue evidence="2">Leg muscle</tissue>
    </source>
</reference>
<name>A0ABQ9HTW0_9NEOP</name>
<gene>
    <name evidence="2" type="ORF">PR048_014039</name>
</gene>
<dbReference type="Proteomes" id="UP001159363">
    <property type="component" value="Chromosome X"/>
</dbReference>
<evidence type="ECO:0000313" key="2">
    <source>
        <dbReference type="EMBL" id="KAJ8887821.1"/>
    </source>
</evidence>
<protein>
    <submittedName>
        <fullName evidence="2">Uncharacterized protein</fullName>
    </submittedName>
</protein>
<evidence type="ECO:0000313" key="3">
    <source>
        <dbReference type="Proteomes" id="UP001159363"/>
    </source>
</evidence>